<reference evidence="2 3" key="1">
    <citation type="submission" date="2017-03" db="EMBL/GenBank/DDBJ databases">
        <title>WGS assembly of Porphyra umbilicalis.</title>
        <authorList>
            <person name="Brawley S.H."/>
            <person name="Blouin N.A."/>
            <person name="Ficko-Blean E."/>
            <person name="Wheeler G.L."/>
            <person name="Lohr M."/>
            <person name="Goodson H.V."/>
            <person name="Jenkins J.W."/>
            <person name="Blaby-Haas C.E."/>
            <person name="Helliwell K.E."/>
            <person name="Chan C."/>
            <person name="Marriage T."/>
            <person name="Bhattacharya D."/>
            <person name="Klein A.S."/>
            <person name="Badis Y."/>
            <person name="Brodie J."/>
            <person name="Cao Y."/>
            <person name="Collen J."/>
            <person name="Dittami S.M."/>
            <person name="Gachon C.M."/>
            <person name="Green B.R."/>
            <person name="Karpowicz S."/>
            <person name="Kim J.W."/>
            <person name="Kudahl U."/>
            <person name="Lin S."/>
            <person name="Michel G."/>
            <person name="Mittag M."/>
            <person name="Olson B.J."/>
            <person name="Pangilinan J."/>
            <person name="Peng Y."/>
            <person name="Qiu H."/>
            <person name="Shu S."/>
            <person name="Singer J.T."/>
            <person name="Smith A.G."/>
            <person name="Sprecher B.N."/>
            <person name="Wagner V."/>
            <person name="Wang W."/>
            <person name="Wang Z.-Y."/>
            <person name="Yan J."/>
            <person name="Yarish C."/>
            <person name="Zoeuner-Riek S."/>
            <person name="Zhuang Y."/>
            <person name="Zou Y."/>
            <person name="Lindquist E.A."/>
            <person name="Grimwood J."/>
            <person name="Barry K."/>
            <person name="Rokhsar D.S."/>
            <person name="Schmutz J."/>
            <person name="Stiller J.W."/>
            <person name="Grossman A.R."/>
            <person name="Prochnik S.E."/>
        </authorList>
    </citation>
    <scope>NUCLEOTIDE SEQUENCE [LARGE SCALE GENOMIC DNA]</scope>
    <source>
        <strain evidence="2">4086291</strain>
    </source>
</reference>
<accession>A0A1X6NNH1</accession>
<feature type="non-terminal residue" evidence="2">
    <location>
        <position position="1"/>
    </location>
</feature>
<sequence length="221" mass="22838">RAVTGRGSVALPTHTWSNAAAKSTPSPPQSLPAVAGASTPSPWLGVPSAPAHPPQPEAPPQTSPDNPQHRRGCRAARASTQTLRPAAAGAAATPTRYAPPPTAVAPQLRMPSVSWSLPRSPPPPPARPPSWRPARGAQRAPSRAGGPRTWAKTLLGSAGGRPSDRDRATAPSLYCRRGAAGRAGPPPQRVAPPRVAAGSERRGPSPPPWSTGERVPCPSRW</sequence>
<feature type="compositionally biased region" description="Polar residues" evidence="1">
    <location>
        <begin position="14"/>
        <end position="24"/>
    </location>
</feature>
<organism evidence="2 3">
    <name type="scientific">Porphyra umbilicalis</name>
    <name type="common">Purple laver</name>
    <name type="synonym">Red alga</name>
    <dbReference type="NCBI Taxonomy" id="2786"/>
    <lineage>
        <taxon>Eukaryota</taxon>
        <taxon>Rhodophyta</taxon>
        <taxon>Bangiophyceae</taxon>
        <taxon>Bangiales</taxon>
        <taxon>Bangiaceae</taxon>
        <taxon>Porphyra</taxon>
    </lineage>
</organism>
<feature type="compositionally biased region" description="Pro residues" evidence="1">
    <location>
        <begin position="119"/>
        <end position="131"/>
    </location>
</feature>
<protein>
    <submittedName>
        <fullName evidence="2">Uncharacterized protein</fullName>
    </submittedName>
</protein>
<evidence type="ECO:0000313" key="3">
    <source>
        <dbReference type="Proteomes" id="UP000218209"/>
    </source>
</evidence>
<feature type="region of interest" description="Disordered" evidence="1">
    <location>
        <begin position="1"/>
        <end position="221"/>
    </location>
</feature>
<evidence type="ECO:0000256" key="1">
    <source>
        <dbReference type="SAM" id="MobiDB-lite"/>
    </source>
</evidence>
<gene>
    <name evidence="2" type="ORF">BU14_0878s0001</name>
</gene>
<feature type="compositionally biased region" description="Low complexity" evidence="1">
    <location>
        <begin position="85"/>
        <end position="96"/>
    </location>
</feature>
<name>A0A1X6NNH1_PORUM</name>
<dbReference type="EMBL" id="KV919301">
    <property type="protein sequence ID" value="OSX70164.1"/>
    <property type="molecule type" value="Genomic_DNA"/>
</dbReference>
<feature type="compositionally biased region" description="Pro residues" evidence="1">
    <location>
        <begin position="50"/>
        <end position="62"/>
    </location>
</feature>
<keyword evidence="3" id="KW-1185">Reference proteome</keyword>
<dbReference type="Proteomes" id="UP000218209">
    <property type="component" value="Unassembled WGS sequence"/>
</dbReference>
<evidence type="ECO:0000313" key="2">
    <source>
        <dbReference type="EMBL" id="OSX70164.1"/>
    </source>
</evidence>
<dbReference type="AlphaFoldDB" id="A0A1X6NNH1"/>
<proteinExistence type="predicted"/>